<gene>
    <name evidence="5" type="ORF">AM231_19725</name>
</gene>
<comment type="similarity">
    <text evidence="1">Belongs to the myoviridae tail sheath protein family.</text>
</comment>
<name>A0A0M1NKI5_9BACL</name>
<dbReference type="RefSeq" id="WP_054404149.1">
    <property type="nucleotide sequence ID" value="NZ_LIUT01000003.1"/>
</dbReference>
<evidence type="ECO:0000259" key="3">
    <source>
        <dbReference type="Pfam" id="PF17481"/>
    </source>
</evidence>
<dbReference type="Pfam" id="PF17481">
    <property type="entry name" value="Phage_sheath_domII"/>
    <property type="match status" value="1"/>
</dbReference>
<evidence type="ECO:0000256" key="1">
    <source>
        <dbReference type="ARBA" id="ARBA00008005"/>
    </source>
</evidence>
<dbReference type="Gene3D" id="2.60.40.4290">
    <property type="match status" value="1"/>
</dbReference>
<feature type="domain" description="Tail sheath protein subtilisin-like" evidence="2">
    <location>
        <begin position="209"/>
        <end position="372"/>
    </location>
</feature>
<dbReference type="Gene3D" id="3.40.50.11790">
    <property type="match status" value="1"/>
</dbReference>
<comment type="caution">
    <text evidence="5">The sequence shown here is derived from an EMBL/GenBank/DDBJ whole genome shotgun (WGS) entry which is preliminary data.</text>
</comment>
<dbReference type="PATRIC" id="fig|1705565.3.peg.5906"/>
<protein>
    <submittedName>
        <fullName evidence="5">Phage portal protein</fullName>
    </submittedName>
</protein>
<proteinExistence type="inferred from homology"/>
<dbReference type="AlphaFoldDB" id="A0A0M1NKI5"/>
<feature type="domain" description="Phage tail sheath protein-like beta-sandwich" evidence="3">
    <location>
        <begin position="98"/>
        <end position="205"/>
    </location>
</feature>
<organism evidence="5 6">
    <name type="scientific">Paenibacillus solani</name>
    <dbReference type="NCBI Taxonomy" id="1705565"/>
    <lineage>
        <taxon>Bacteria</taxon>
        <taxon>Bacillati</taxon>
        <taxon>Bacillota</taxon>
        <taxon>Bacilli</taxon>
        <taxon>Bacillales</taxon>
        <taxon>Paenibacillaceae</taxon>
        <taxon>Paenibacillus</taxon>
    </lineage>
</organism>
<evidence type="ECO:0000259" key="4">
    <source>
        <dbReference type="Pfam" id="PF17482"/>
    </source>
</evidence>
<dbReference type="Proteomes" id="UP000036932">
    <property type="component" value="Unassembled WGS sequence"/>
</dbReference>
<dbReference type="InterPro" id="IPR020287">
    <property type="entry name" value="Tail_sheath_C"/>
</dbReference>
<reference evidence="6" key="1">
    <citation type="submission" date="2015-08" db="EMBL/GenBank/DDBJ databases">
        <title>Genome sequencing project for genomic taxonomy and phylogenomics of Bacillus-like bacteria.</title>
        <authorList>
            <person name="Liu B."/>
            <person name="Wang J."/>
            <person name="Zhu Y."/>
            <person name="Liu G."/>
            <person name="Chen Q."/>
            <person name="Chen Z."/>
            <person name="Lan J."/>
            <person name="Che J."/>
            <person name="Ge C."/>
            <person name="Shi H."/>
            <person name="Pan Z."/>
            <person name="Liu X."/>
        </authorList>
    </citation>
    <scope>NUCLEOTIDE SEQUENCE [LARGE SCALE GENOMIC DNA]</scope>
    <source>
        <strain evidence="6">FJAT-22460</strain>
    </source>
</reference>
<evidence type="ECO:0000313" key="6">
    <source>
        <dbReference type="Proteomes" id="UP000036932"/>
    </source>
</evidence>
<dbReference type="EMBL" id="LIUT01000003">
    <property type="protein sequence ID" value="KOR82540.1"/>
    <property type="molecule type" value="Genomic_DNA"/>
</dbReference>
<dbReference type="Gene3D" id="3.30.360.90">
    <property type="match status" value="1"/>
</dbReference>
<accession>A0A0M1NKI5</accession>
<sequence length="488" mass="52036">MAGGTWESTNKPVLPGLYMNFKAAAASAIQGGSRGTVVVPVKANWGPVREFVEIGSEYAISELYSADSQDGATAYDTLYLALLGGPKKLLAYRLADNTAGAAAITLQDAEDTPSDVLKLEAKYPGSRGNGFSVTVQPSLTNSGARELRLYEGAKLLGTYTSLDGTAASIAAQINEDEENQWVTATALDEAGIPADVNGVVLTGGKSGNGGLTNADYIEMQDAVEGQEFNVLALDYAADMALLQSFAAWLKRLRQEGRGVMAVFGGSAADDASKDAAKLAAARSLALNHEGIINVGTGVRLSGVNYSSAQTAAYVAGLIAGQRLNQSATYAVTPFEDVTRRWTRSEQEQAVRNGVFVLFYDGRQVKALRGINTLVVPAEGQNNAWKKIRSIRVMDAIHADLQLAAEQTYIGKVNNTEEGRLALIGAVKEYLASLSLSNVIEPDGYDVILDPAYYGDSAVNTPEPDQVFLQWNVKLTDVMEQLFGTFYVQ</sequence>
<dbReference type="Pfam" id="PF04984">
    <property type="entry name" value="Phage_sheath_1"/>
    <property type="match status" value="1"/>
</dbReference>
<dbReference type="Pfam" id="PF17482">
    <property type="entry name" value="Phage_sheath_1C"/>
    <property type="match status" value="1"/>
</dbReference>
<evidence type="ECO:0000259" key="2">
    <source>
        <dbReference type="Pfam" id="PF04984"/>
    </source>
</evidence>
<keyword evidence="6" id="KW-1185">Reference proteome</keyword>
<dbReference type="OrthoDB" id="89060at2"/>
<dbReference type="InterPro" id="IPR035326">
    <property type="entry name" value="Beta_sandwich_Seath"/>
</dbReference>
<feature type="domain" description="Tail sheath protein C-terminal" evidence="4">
    <location>
        <begin position="380"/>
        <end position="487"/>
    </location>
</feature>
<dbReference type="InterPro" id="IPR035089">
    <property type="entry name" value="Phage_sheath_subtilisin"/>
</dbReference>
<dbReference type="Gene3D" id="3.30.1490.450">
    <property type="match status" value="1"/>
</dbReference>
<dbReference type="Gene3D" id="3.30.1370.220">
    <property type="match status" value="1"/>
</dbReference>
<evidence type="ECO:0000313" key="5">
    <source>
        <dbReference type="EMBL" id="KOR82540.1"/>
    </source>
</evidence>